<dbReference type="PANTHER" id="PTHR30332:SF17">
    <property type="entry name" value="TYPE IV PILIATION SYSTEM PROTEIN DR_0774-RELATED"/>
    <property type="match status" value="1"/>
</dbReference>
<proteinExistence type="inferred from homology"/>
<dbReference type="InterPro" id="IPR002102">
    <property type="entry name" value="Cohesin_dom"/>
</dbReference>
<evidence type="ECO:0000259" key="3">
    <source>
        <dbReference type="Pfam" id="PF00963"/>
    </source>
</evidence>
<protein>
    <recommendedName>
        <fullName evidence="6">Cohesin domain-containing protein</fullName>
    </recommendedName>
</protein>
<accession>A0A916UTZ2</accession>
<dbReference type="EMBL" id="BMED01000004">
    <property type="protein sequence ID" value="GGC87701.1"/>
    <property type="molecule type" value="Genomic_DNA"/>
</dbReference>
<dbReference type="PRINTS" id="PR01032">
    <property type="entry name" value="PHAGEIV"/>
</dbReference>
<reference evidence="4" key="1">
    <citation type="journal article" date="2014" name="Int. J. Syst. Evol. Microbiol.">
        <title>Complete genome sequence of Corynebacterium casei LMG S-19264T (=DSM 44701T), isolated from a smear-ripened cheese.</title>
        <authorList>
            <consortium name="US DOE Joint Genome Institute (JGI-PGF)"/>
            <person name="Walter F."/>
            <person name="Albersmeier A."/>
            <person name="Kalinowski J."/>
            <person name="Ruckert C."/>
        </authorList>
    </citation>
    <scope>NUCLEOTIDE SEQUENCE</scope>
    <source>
        <strain evidence="4">CGMCC 1.10998</strain>
    </source>
</reference>
<gene>
    <name evidence="4" type="ORF">GCM10011396_38660</name>
</gene>
<name>A0A916UTZ2_9BURK</name>
<evidence type="ECO:0008006" key="6">
    <source>
        <dbReference type="Google" id="ProtNLM"/>
    </source>
</evidence>
<dbReference type="InterPro" id="IPR050810">
    <property type="entry name" value="Bact_Secretion_Sys_Channel"/>
</dbReference>
<dbReference type="InterPro" id="IPR004846">
    <property type="entry name" value="T2SS/T3SS_dom"/>
</dbReference>
<sequence length="411" mass="43027">MSLGGAGTGNGTAAPLTLYDLFHQSSRTLSANVGPFVANANLQDGDANLLANPRIRARNHEKASILIGEKVPNISSTATSTGFVSESVQYVEVGLKLNVEPTVYMDDDVAIKVAMEVSSIIDQIKTPAGSTAYRIGTRTANTVLRLKNGETQVLAGLINDEERRSGNRLPGAGEIPVLGRLFGNGTDDSQKTEIVLSITPHLIRNIQRPASIDAEFQAGTENNLRNKPDMRPASLQEPAVAPVGVAPGATPVAPVTAPSASGEIGSASAVLDPNAALQLLWLGPTQVKVGENVSIAVNLRSNQAIAEIPLTLSYDGKQLQLINVAEGEFLKRGNAVTSFKTQQGPDQIAISGSRVNGSAEVSAGNLAFVTFRALTPTDATQVKVVNVTALGSGKRNIGPIAFLPYNLKITP</sequence>
<dbReference type="CDD" id="cd08547">
    <property type="entry name" value="Type_II_cohesin"/>
    <property type="match status" value="1"/>
</dbReference>
<evidence type="ECO:0000259" key="2">
    <source>
        <dbReference type="Pfam" id="PF00263"/>
    </source>
</evidence>
<dbReference type="Proteomes" id="UP000637423">
    <property type="component" value="Unassembled WGS sequence"/>
</dbReference>
<dbReference type="Gene3D" id="2.60.40.680">
    <property type="match status" value="1"/>
</dbReference>
<organism evidence="4 5">
    <name type="scientific">Undibacterium terreum</name>
    <dbReference type="NCBI Taxonomy" id="1224302"/>
    <lineage>
        <taxon>Bacteria</taxon>
        <taxon>Pseudomonadati</taxon>
        <taxon>Pseudomonadota</taxon>
        <taxon>Betaproteobacteria</taxon>
        <taxon>Burkholderiales</taxon>
        <taxon>Oxalobacteraceae</taxon>
        <taxon>Undibacterium</taxon>
    </lineage>
</organism>
<dbReference type="AlphaFoldDB" id="A0A916UTZ2"/>
<dbReference type="Pfam" id="PF00963">
    <property type="entry name" value="Cohesin"/>
    <property type="match status" value="1"/>
</dbReference>
<dbReference type="GO" id="GO:0030246">
    <property type="term" value="F:carbohydrate binding"/>
    <property type="evidence" value="ECO:0007669"/>
    <property type="project" value="InterPro"/>
</dbReference>
<evidence type="ECO:0000313" key="5">
    <source>
        <dbReference type="Proteomes" id="UP000637423"/>
    </source>
</evidence>
<dbReference type="GO" id="GO:0009306">
    <property type="term" value="P:protein secretion"/>
    <property type="evidence" value="ECO:0007669"/>
    <property type="project" value="InterPro"/>
</dbReference>
<dbReference type="GO" id="GO:0000272">
    <property type="term" value="P:polysaccharide catabolic process"/>
    <property type="evidence" value="ECO:0007669"/>
    <property type="project" value="InterPro"/>
</dbReference>
<dbReference type="GO" id="GO:0015627">
    <property type="term" value="C:type II protein secretion system complex"/>
    <property type="evidence" value="ECO:0007669"/>
    <property type="project" value="TreeGrafter"/>
</dbReference>
<keyword evidence="5" id="KW-1185">Reference proteome</keyword>
<dbReference type="Pfam" id="PF00263">
    <property type="entry name" value="Secretin"/>
    <property type="match status" value="1"/>
</dbReference>
<dbReference type="SUPFAM" id="SSF49384">
    <property type="entry name" value="Carbohydrate-binding domain"/>
    <property type="match status" value="1"/>
</dbReference>
<dbReference type="InterPro" id="IPR001775">
    <property type="entry name" value="GspD/PilQ"/>
</dbReference>
<evidence type="ECO:0000313" key="4">
    <source>
        <dbReference type="EMBL" id="GGC87701.1"/>
    </source>
</evidence>
<comment type="similarity">
    <text evidence="1">Belongs to the bacterial secretin family.</text>
</comment>
<comment type="caution">
    <text evidence="4">The sequence shown here is derived from an EMBL/GenBank/DDBJ whole genome shotgun (WGS) entry which is preliminary data.</text>
</comment>
<reference evidence="4" key="2">
    <citation type="submission" date="2020-09" db="EMBL/GenBank/DDBJ databases">
        <authorList>
            <person name="Sun Q."/>
            <person name="Zhou Y."/>
        </authorList>
    </citation>
    <scope>NUCLEOTIDE SEQUENCE</scope>
    <source>
        <strain evidence="4">CGMCC 1.10998</strain>
    </source>
</reference>
<dbReference type="PRINTS" id="PR00811">
    <property type="entry name" value="BCTERIALGSPD"/>
</dbReference>
<feature type="domain" description="Cohesin" evidence="3">
    <location>
        <begin position="285"/>
        <end position="395"/>
    </location>
</feature>
<feature type="domain" description="Type II/III secretion system secretin-like" evidence="2">
    <location>
        <begin position="43"/>
        <end position="204"/>
    </location>
</feature>
<dbReference type="PANTHER" id="PTHR30332">
    <property type="entry name" value="PROBABLE GENERAL SECRETION PATHWAY PROTEIN D"/>
    <property type="match status" value="1"/>
</dbReference>
<dbReference type="InterPro" id="IPR008965">
    <property type="entry name" value="CBM2/CBM3_carb-bd_dom_sf"/>
</dbReference>
<evidence type="ECO:0000256" key="1">
    <source>
        <dbReference type="RuleBase" id="RU004003"/>
    </source>
</evidence>